<evidence type="ECO:0000256" key="1">
    <source>
        <dbReference type="SAM" id="Phobius"/>
    </source>
</evidence>
<dbReference type="RefSeq" id="WP_147188296.1">
    <property type="nucleotide sequence ID" value="NZ_CP042435.1"/>
</dbReference>
<gene>
    <name evidence="2" type="ORF">FRZ67_04005</name>
</gene>
<proteinExistence type="predicted"/>
<keyword evidence="1" id="KW-0472">Membrane</keyword>
<sequence length="164" mass="18559">MADKNKITKHSFIEKLSAEVTKATGSTAAICIAFGLIVLWAMLGPVFHYSENWQLVINTGTTIITFLMVFLIQKSQNKESMAVQLKLNELIAAHEFASNRLVDVENMTEDELKTIHDYYCNLKEKTKNEESLQVSHSIEEAGNMHEIKVAVEEDIKDKVDKNKT</sequence>
<dbReference type="EMBL" id="CP042435">
    <property type="protein sequence ID" value="QEC66496.1"/>
    <property type="molecule type" value="Genomic_DNA"/>
</dbReference>
<dbReference type="Proteomes" id="UP000321533">
    <property type="component" value="Chromosome"/>
</dbReference>
<dbReference type="AlphaFoldDB" id="A0A5B8V740"/>
<keyword evidence="3" id="KW-1185">Reference proteome</keyword>
<feature type="transmembrane region" description="Helical" evidence="1">
    <location>
        <begin position="55"/>
        <end position="72"/>
    </location>
</feature>
<organism evidence="2 3">
    <name type="scientific">Panacibacter ginsenosidivorans</name>
    <dbReference type="NCBI Taxonomy" id="1813871"/>
    <lineage>
        <taxon>Bacteria</taxon>
        <taxon>Pseudomonadati</taxon>
        <taxon>Bacteroidota</taxon>
        <taxon>Chitinophagia</taxon>
        <taxon>Chitinophagales</taxon>
        <taxon>Chitinophagaceae</taxon>
        <taxon>Panacibacter</taxon>
    </lineage>
</organism>
<dbReference type="KEGG" id="pgin:FRZ67_04005"/>
<evidence type="ECO:0000313" key="3">
    <source>
        <dbReference type="Proteomes" id="UP000321533"/>
    </source>
</evidence>
<dbReference type="GO" id="GO:0055085">
    <property type="term" value="P:transmembrane transport"/>
    <property type="evidence" value="ECO:0007669"/>
    <property type="project" value="InterPro"/>
</dbReference>
<keyword evidence="1" id="KW-1133">Transmembrane helix</keyword>
<protein>
    <submittedName>
        <fullName evidence="2">Low affinity iron permease family protein</fullName>
    </submittedName>
</protein>
<evidence type="ECO:0000313" key="2">
    <source>
        <dbReference type="EMBL" id="QEC66496.1"/>
    </source>
</evidence>
<dbReference type="OrthoDB" id="119761at2"/>
<dbReference type="InterPro" id="IPR007251">
    <property type="entry name" value="Iron_permease_Fet4"/>
</dbReference>
<name>A0A5B8V740_9BACT</name>
<dbReference type="Pfam" id="PF04120">
    <property type="entry name" value="Iron_permease"/>
    <property type="match status" value="1"/>
</dbReference>
<reference evidence="2 3" key="1">
    <citation type="journal article" date="2016" name="Int. J. Syst. Evol. Microbiol.">
        <title>Panacibacter ginsenosidivorans gen. nov., sp. nov., with ginsenoside converting activity isolated from soil of a ginseng field.</title>
        <authorList>
            <person name="Siddiqi M.Z."/>
            <person name="Muhammad Shafi S."/>
            <person name="Choi K.D."/>
            <person name="Im W.T."/>
        </authorList>
    </citation>
    <scope>NUCLEOTIDE SEQUENCE [LARGE SCALE GENOMIC DNA]</scope>
    <source>
        <strain evidence="2 3">Gsoil1550</strain>
    </source>
</reference>
<feature type="transmembrane region" description="Helical" evidence="1">
    <location>
        <begin position="20"/>
        <end position="43"/>
    </location>
</feature>
<accession>A0A5B8V740</accession>
<keyword evidence="1" id="KW-0812">Transmembrane</keyword>